<gene>
    <name evidence="2" type="primary">ampE</name>
    <name evidence="2" type="ORF">SCD92_01025</name>
</gene>
<accession>A0ABU4RSP9</accession>
<comment type="caution">
    <text evidence="2">The sequence shown here is derived from an EMBL/GenBank/DDBJ whole genome shotgun (WGS) entry which is preliminary data.</text>
</comment>
<feature type="transmembrane region" description="Helical" evidence="1">
    <location>
        <begin position="43"/>
        <end position="66"/>
    </location>
</feature>
<feature type="transmembrane region" description="Helical" evidence="1">
    <location>
        <begin position="196"/>
        <end position="215"/>
    </location>
</feature>
<keyword evidence="1" id="KW-0812">Transmembrane</keyword>
<dbReference type="InterPro" id="IPR052966">
    <property type="entry name" value="Beta-lactamase_Reg"/>
</dbReference>
<reference evidence="2 3" key="1">
    <citation type="submission" date="2023-11" db="EMBL/GenBank/DDBJ databases">
        <title>Gilvimarinus fulvus sp. nov., isolated from the surface of Kelp.</title>
        <authorList>
            <person name="Sun Y.Y."/>
            <person name="Gong Y."/>
            <person name="Du Z.J."/>
        </authorList>
    </citation>
    <scope>NUCLEOTIDE SEQUENCE [LARGE SCALE GENOMIC DNA]</scope>
    <source>
        <strain evidence="2 3">SDUM040013</strain>
    </source>
</reference>
<keyword evidence="3" id="KW-1185">Reference proteome</keyword>
<feature type="transmembrane region" description="Helical" evidence="1">
    <location>
        <begin position="154"/>
        <end position="175"/>
    </location>
</feature>
<dbReference type="PANTHER" id="PTHR38684:SF1">
    <property type="entry name" value="PROTEIN AMPE"/>
    <property type="match status" value="1"/>
</dbReference>
<feature type="transmembrane region" description="Helical" evidence="1">
    <location>
        <begin position="73"/>
        <end position="90"/>
    </location>
</feature>
<dbReference type="Pfam" id="PF17113">
    <property type="entry name" value="AmpE"/>
    <property type="match status" value="1"/>
</dbReference>
<organism evidence="2 3">
    <name type="scientific">Gilvimarinus gilvus</name>
    <dbReference type="NCBI Taxonomy" id="3058038"/>
    <lineage>
        <taxon>Bacteria</taxon>
        <taxon>Pseudomonadati</taxon>
        <taxon>Pseudomonadota</taxon>
        <taxon>Gammaproteobacteria</taxon>
        <taxon>Cellvibrionales</taxon>
        <taxon>Cellvibrionaceae</taxon>
        <taxon>Gilvimarinus</taxon>
    </lineage>
</organism>
<dbReference type="PANTHER" id="PTHR38684">
    <property type="entry name" value="PROTEIN AMPE"/>
    <property type="match status" value="1"/>
</dbReference>
<protein>
    <submittedName>
        <fullName evidence="2">Regulatory signaling modulator protein AmpE</fullName>
    </submittedName>
</protein>
<name>A0ABU4RSP9_9GAMM</name>
<dbReference type="InterPro" id="IPR031347">
    <property type="entry name" value="AmpE"/>
</dbReference>
<dbReference type="Proteomes" id="UP001273505">
    <property type="component" value="Unassembled WGS sequence"/>
</dbReference>
<feature type="transmembrane region" description="Helical" evidence="1">
    <location>
        <begin position="281"/>
        <end position="299"/>
    </location>
</feature>
<keyword evidence="1" id="KW-0472">Membrane</keyword>
<evidence type="ECO:0000313" key="2">
    <source>
        <dbReference type="EMBL" id="MDX6847920.1"/>
    </source>
</evidence>
<sequence>MAFLSLIIVLLLVQWWGSGKPLQQDGWFFSLWARIDAQQEKLPFGHITPLLGALLLPIGFVFLLQVWLQYNGLWIWLLPINVVVLLFSLGRGDFSGFLHHYLEAAKSDNSVRAAQVLDEYNLDPQLRKERVGDSWMELHAEALRVFGYRGFERMFAVIFWFMILGVAGALAYRLLILAWSRWLEVNDSRAACLERVLVWVEWPAARLMGVAWALVGNFEVCMKPWRQSCLKLVSAQTFLSGIVRGALGDDQSCDGNMSTTTAATRIEPAYSLSLVKNLEGMFSRALLFWVVVVAIVSVLI</sequence>
<dbReference type="EMBL" id="JAXAFO010000001">
    <property type="protein sequence ID" value="MDX6847920.1"/>
    <property type="molecule type" value="Genomic_DNA"/>
</dbReference>
<evidence type="ECO:0000313" key="3">
    <source>
        <dbReference type="Proteomes" id="UP001273505"/>
    </source>
</evidence>
<keyword evidence="1" id="KW-1133">Transmembrane helix</keyword>
<dbReference type="RefSeq" id="WP_302724515.1">
    <property type="nucleotide sequence ID" value="NZ_JAULRU010000797.1"/>
</dbReference>
<proteinExistence type="predicted"/>
<evidence type="ECO:0000256" key="1">
    <source>
        <dbReference type="SAM" id="Phobius"/>
    </source>
</evidence>